<feature type="transmembrane region" description="Helical" evidence="5">
    <location>
        <begin position="268"/>
        <end position="289"/>
    </location>
</feature>
<evidence type="ECO:0000313" key="8">
    <source>
        <dbReference type="Proteomes" id="UP000298225"/>
    </source>
</evidence>
<feature type="transmembrane region" description="Helical" evidence="5">
    <location>
        <begin position="190"/>
        <end position="211"/>
    </location>
</feature>
<dbReference type="SUPFAM" id="SSF103473">
    <property type="entry name" value="MFS general substrate transporter"/>
    <property type="match status" value="1"/>
</dbReference>
<organism evidence="7 8">
    <name type="scientific">Bradyrhizobium frederickii</name>
    <dbReference type="NCBI Taxonomy" id="2560054"/>
    <lineage>
        <taxon>Bacteria</taxon>
        <taxon>Pseudomonadati</taxon>
        <taxon>Pseudomonadota</taxon>
        <taxon>Alphaproteobacteria</taxon>
        <taxon>Hyphomicrobiales</taxon>
        <taxon>Nitrobacteraceae</taxon>
        <taxon>Bradyrhizobium</taxon>
    </lineage>
</organism>
<keyword evidence="2 5" id="KW-0812">Transmembrane</keyword>
<feature type="transmembrane region" description="Helical" evidence="5">
    <location>
        <begin position="354"/>
        <end position="375"/>
    </location>
</feature>
<dbReference type="CDD" id="cd17477">
    <property type="entry name" value="MFS_YcaD_like"/>
    <property type="match status" value="1"/>
</dbReference>
<feature type="transmembrane region" description="Helical" evidence="5">
    <location>
        <begin position="232"/>
        <end position="256"/>
    </location>
</feature>
<dbReference type="PANTHER" id="PTHR23521:SF3">
    <property type="entry name" value="MFS TRANSPORTER"/>
    <property type="match status" value="1"/>
</dbReference>
<feature type="transmembrane region" description="Helical" evidence="5">
    <location>
        <begin position="134"/>
        <end position="151"/>
    </location>
</feature>
<evidence type="ECO:0000256" key="3">
    <source>
        <dbReference type="ARBA" id="ARBA00022989"/>
    </source>
</evidence>
<sequence length="418" mass="43001">MASATAALRRGGMCLEPDPASSGLAAMPRRDAAAPDWMKVVLVTATVGVFAVATGLSSPLLALVLKSEQFSGVLIGANAAMMPMGLLTSALCVPRLAQHIGAHKAAVGLALTAAAALALMMMFRTLWIWFPARFALGLAIGGFYIVNKAWLNEIAVSVYRGRIMGLYAAVLAAGFSLGPFALALTGSSGWPPFAVGIVALLTASLITAIFAHRLPGFSVKERMPTMSFLPRAPVLLAAVGAFGLFDHATLSFLPAFGMRNGYSEQAMAIGLAVLNGGNVFLQVPVGWLADRFPRRLVLFGLAAATAAGAVLLVLAVQRGPLMLFVLLFVWGACAYGVTTVALAELGDRFSGSTLLAGSAAFTLSSGIGGMLGGPLTGAAVDTAGDSGLILVLAGAYGLLGLLVAMVPLTRRSARPRRD</sequence>
<reference evidence="7 8" key="1">
    <citation type="submission" date="2019-03" db="EMBL/GenBank/DDBJ databases">
        <title>Bradyrhizobium strains diversity isolated from Chamaecrista fasciculata.</title>
        <authorList>
            <person name="Urquiaga M.C.O."/>
            <person name="Hungria M."/>
            <person name="Delamuta J.R.M."/>
        </authorList>
    </citation>
    <scope>NUCLEOTIDE SEQUENCE [LARGE SCALE GENOMIC DNA]</scope>
    <source>
        <strain evidence="7 8">CNPSo 3424</strain>
    </source>
</reference>
<dbReference type="PROSITE" id="PS50850">
    <property type="entry name" value="MFS"/>
    <property type="match status" value="1"/>
</dbReference>
<evidence type="ECO:0000256" key="4">
    <source>
        <dbReference type="ARBA" id="ARBA00023136"/>
    </source>
</evidence>
<dbReference type="InterPro" id="IPR020846">
    <property type="entry name" value="MFS_dom"/>
</dbReference>
<dbReference type="GO" id="GO:0005886">
    <property type="term" value="C:plasma membrane"/>
    <property type="evidence" value="ECO:0007669"/>
    <property type="project" value="TreeGrafter"/>
</dbReference>
<protein>
    <submittedName>
        <fullName evidence="7">MFS transporter</fullName>
    </submittedName>
</protein>
<dbReference type="Proteomes" id="UP000298225">
    <property type="component" value="Unassembled WGS sequence"/>
</dbReference>
<feature type="transmembrane region" description="Helical" evidence="5">
    <location>
        <begin position="387"/>
        <end position="408"/>
    </location>
</feature>
<evidence type="ECO:0000256" key="5">
    <source>
        <dbReference type="SAM" id="Phobius"/>
    </source>
</evidence>
<feature type="transmembrane region" description="Helical" evidence="5">
    <location>
        <begin position="40"/>
        <end position="64"/>
    </location>
</feature>
<evidence type="ECO:0000259" key="6">
    <source>
        <dbReference type="PROSITE" id="PS50850"/>
    </source>
</evidence>
<dbReference type="AlphaFoldDB" id="A0A4Y9LI02"/>
<evidence type="ECO:0000256" key="1">
    <source>
        <dbReference type="ARBA" id="ARBA00004370"/>
    </source>
</evidence>
<evidence type="ECO:0000256" key="2">
    <source>
        <dbReference type="ARBA" id="ARBA00022692"/>
    </source>
</evidence>
<feature type="transmembrane region" description="Helical" evidence="5">
    <location>
        <begin position="105"/>
        <end position="128"/>
    </location>
</feature>
<keyword evidence="4 5" id="KW-0472">Membrane</keyword>
<feature type="transmembrane region" description="Helical" evidence="5">
    <location>
        <begin position="296"/>
        <end position="315"/>
    </location>
</feature>
<dbReference type="InterPro" id="IPR047200">
    <property type="entry name" value="MFS_YcaD-like"/>
</dbReference>
<proteinExistence type="predicted"/>
<comment type="subcellular location">
    <subcellularLocation>
        <location evidence="1">Membrane</location>
    </subcellularLocation>
</comment>
<evidence type="ECO:0000313" key="7">
    <source>
        <dbReference type="EMBL" id="TFV43001.1"/>
    </source>
</evidence>
<dbReference type="Pfam" id="PF00083">
    <property type="entry name" value="Sugar_tr"/>
    <property type="match status" value="1"/>
</dbReference>
<dbReference type="InterPro" id="IPR005828">
    <property type="entry name" value="MFS_sugar_transport-like"/>
</dbReference>
<keyword evidence="3 5" id="KW-1133">Transmembrane helix</keyword>
<feature type="transmembrane region" description="Helical" evidence="5">
    <location>
        <begin position="321"/>
        <end position="342"/>
    </location>
</feature>
<feature type="transmembrane region" description="Helical" evidence="5">
    <location>
        <begin position="163"/>
        <end position="184"/>
    </location>
</feature>
<dbReference type="Gene3D" id="1.20.1250.20">
    <property type="entry name" value="MFS general substrate transporter like domains"/>
    <property type="match status" value="2"/>
</dbReference>
<dbReference type="Pfam" id="PF07690">
    <property type="entry name" value="MFS_1"/>
    <property type="match status" value="1"/>
</dbReference>
<accession>A0A4Y9LI02</accession>
<feature type="transmembrane region" description="Helical" evidence="5">
    <location>
        <begin position="70"/>
        <end position="93"/>
    </location>
</feature>
<dbReference type="InterPro" id="IPR036259">
    <property type="entry name" value="MFS_trans_sf"/>
</dbReference>
<gene>
    <name evidence="7" type="ORF">E4K66_03200</name>
</gene>
<comment type="caution">
    <text evidence="7">The sequence shown here is derived from an EMBL/GenBank/DDBJ whole genome shotgun (WGS) entry which is preliminary data.</text>
</comment>
<dbReference type="OrthoDB" id="9810614at2"/>
<name>A0A4Y9LI02_9BRAD</name>
<keyword evidence="8" id="KW-1185">Reference proteome</keyword>
<dbReference type="GO" id="GO:0022857">
    <property type="term" value="F:transmembrane transporter activity"/>
    <property type="evidence" value="ECO:0007669"/>
    <property type="project" value="InterPro"/>
</dbReference>
<dbReference type="PANTHER" id="PTHR23521">
    <property type="entry name" value="TRANSPORTER MFS SUPERFAMILY"/>
    <property type="match status" value="1"/>
</dbReference>
<feature type="domain" description="Major facilitator superfamily (MFS) profile" evidence="6">
    <location>
        <begin position="39"/>
        <end position="412"/>
    </location>
</feature>
<dbReference type="EMBL" id="SPQU01000001">
    <property type="protein sequence ID" value="TFV43001.1"/>
    <property type="molecule type" value="Genomic_DNA"/>
</dbReference>
<dbReference type="InterPro" id="IPR011701">
    <property type="entry name" value="MFS"/>
</dbReference>